<keyword evidence="4" id="KW-0238">DNA-binding</keyword>
<dbReference type="Gene3D" id="1.10.10.60">
    <property type="entry name" value="Homeodomain-like"/>
    <property type="match status" value="1"/>
</dbReference>
<evidence type="ECO:0000313" key="9">
    <source>
        <dbReference type="EMBL" id="MBD3868694.1"/>
    </source>
</evidence>
<dbReference type="Pfam" id="PF25601">
    <property type="entry name" value="AAA_lid_14"/>
    <property type="match status" value="1"/>
</dbReference>
<gene>
    <name evidence="9" type="ORF">IFK94_11265</name>
</gene>
<dbReference type="InterPro" id="IPR011006">
    <property type="entry name" value="CheY-like_superfamily"/>
</dbReference>
<dbReference type="CDD" id="cd00009">
    <property type="entry name" value="AAA"/>
    <property type="match status" value="1"/>
</dbReference>
<dbReference type="SUPFAM" id="SSF46689">
    <property type="entry name" value="Homeodomain-like"/>
    <property type="match status" value="1"/>
</dbReference>
<feature type="modified residue" description="4-aspartylphosphate" evidence="6">
    <location>
        <position position="52"/>
    </location>
</feature>
<dbReference type="PROSITE" id="PS50110">
    <property type="entry name" value="RESPONSE_REGULATORY"/>
    <property type="match status" value="1"/>
</dbReference>
<evidence type="ECO:0000256" key="3">
    <source>
        <dbReference type="ARBA" id="ARBA00023015"/>
    </source>
</evidence>
<dbReference type="Pfam" id="PF02954">
    <property type="entry name" value="HTH_8"/>
    <property type="match status" value="1"/>
</dbReference>
<name>A0A8J6Y5R9_9BACT</name>
<keyword evidence="2" id="KW-0067">ATP-binding</keyword>
<dbReference type="InterPro" id="IPR001789">
    <property type="entry name" value="Sig_transdc_resp-reg_receiver"/>
</dbReference>
<dbReference type="AlphaFoldDB" id="A0A8J6Y5R9"/>
<dbReference type="InterPro" id="IPR002078">
    <property type="entry name" value="Sigma_54_int"/>
</dbReference>
<dbReference type="GO" id="GO:0005524">
    <property type="term" value="F:ATP binding"/>
    <property type="evidence" value="ECO:0007669"/>
    <property type="project" value="UniProtKB-KW"/>
</dbReference>
<dbReference type="PANTHER" id="PTHR32071:SF117">
    <property type="entry name" value="PTS-DEPENDENT DIHYDROXYACETONE KINASE OPERON REGULATORY PROTEIN-RELATED"/>
    <property type="match status" value="1"/>
</dbReference>
<reference evidence="9 10" key="1">
    <citation type="submission" date="2020-08" db="EMBL/GenBank/DDBJ databases">
        <title>Acidobacteriota in marine sediments use diverse sulfur dissimilation pathways.</title>
        <authorList>
            <person name="Wasmund K."/>
        </authorList>
    </citation>
    <scope>NUCLEOTIDE SEQUENCE [LARGE SCALE GENOMIC DNA]</scope>
    <source>
        <strain evidence="9">MAG AM4</strain>
    </source>
</reference>
<dbReference type="Pfam" id="PF00072">
    <property type="entry name" value="Response_reg"/>
    <property type="match status" value="1"/>
</dbReference>
<dbReference type="PANTHER" id="PTHR32071">
    <property type="entry name" value="TRANSCRIPTIONAL REGULATORY PROTEIN"/>
    <property type="match status" value="1"/>
</dbReference>
<evidence type="ECO:0000256" key="6">
    <source>
        <dbReference type="PROSITE-ProRule" id="PRU00169"/>
    </source>
</evidence>
<comment type="caution">
    <text evidence="9">The sequence shown here is derived from an EMBL/GenBank/DDBJ whole genome shotgun (WGS) entry which is preliminary data.</text>
</comment>
<feature type="domain" description="Response regulatory" evidence="8">
    <location>
        <begin position="3"/>
        <end position="117"/>
    </location>
</feature>
<feature type="domain" description="Sigma-54 factor interaction" evidence="7">
    <location>
        <begin position="139"/>
        <end position="368"/>
    </location>
</feature>
<evidence type="ECO:0000256" key="4">
    <source>
        <dbReference type="ARBA" id="ARBA00023125"/>
    </source>
</evidence>
<dbReference type="Gene3D" id="3.40.50.2300">
    <property type="match status" value="1"/>
</dbReference>
<dbReference type="PROSITE" id="PS00676">
    <property type="entry name" value="SIGMA54_INTERACT_2"/>
    <property type="match status" value="1"/>
</dbReference>
<dbReference type="FunFam" id="3.40.50.300:FF:000006">
    <property type="entry name" value="DNA-binding transcriptional regulator NtrC"/>
    <property type="match status" value="1"/>
</dbReference>
<sequence>MATILVADDERNIRNSLATALKLEGFDPVMAEDGRQALDVLAAGSIDLAILDLQMPVMGGLATLAAMREQGHDIPVMILTAHGSVEKAMEAVRAGAYDFIEKPPHSEKILLSIRNALRQVVLEDENRELRAAAGGRYHMIGTSPPMETLYEQIRKVAPTQARVLILGENGTGKELVARAIHEHSPRAGKPFIGVNCAAVPRDLFESELFGHEKGSFTGATARRKGRFVRADGGTLFLDEVAEIPVDLQSKILRSLESGEVEPVGSDREVRVDVRVLAATNRDLEKEVAEGRFREDLYYRLKVVHMTAPPLRDRREDIPALVEHFLESVAKENNLRPVAMAKPALDGLLSYGFPGNVRELRNMVERLVILSPGDRIEEQDVVEGLPQGGAAGPSGLRTEGRPLREVMADLERDVIGGALRRNRWKMTAAARELDLERSHLYKKVKALGIQKPDNE</sequence>
<keyword evidence="5" id="KW-0804">Transcription</keyword>
<dbReference type="SMART" id="SM00448">
    <property type="entry name" value="REC"/>
    <property type="match status" value="1"/>
</dbReference>
<dbReference type="GO" id="GO:0043565">
    <property type="term" value="F:sequence-specific DNA binding"/>
    <property type="evidence" value="ECO:0007669"/>
    <property type="project" value="InterPro"/>
</dbReference>
<keyword evidence="1" id="KW-0547">Nucleotide-binding</keyword>
<dbReference type="PROSITE" id="PS50045">
    <property type="entry name" value="SIGMA54_INTERACT_4"/>
    <property type="match status" value="1"/>
</dbReference>
<dbReference type="InterPro" id="IPR003593">
    <property type="entry name" value="AAA+_ATPase"/>
</dbReference>
<dbReference type="InterPro" id="IPR027417">
    <property type="entry name" value="P-loop_NTPase"/>
</dbReference>
<organism evidence="9 10">
    <name type="scientific">Candidatus Polarisedimenticola svalbardensis</name>
    <dbReference type="NCBI Taxonomy" id="2886004"/>
    <lineage>
        <taxon>Bacteria</taxon>
        <taxon>Pseudomonadati</taxon>
        <taxon>Acidobacteriota</taxon>
        <taxon>Candidatus Polarisedimenticolia</taxon>
        <taxon>Candidatus Polarisedimenticolales</taxon>
        <taxon>Candidatus Polarisedimenticolaceae</taxon>
        <taxon>Candidatus Polarisedimenticola</taxon>
    </lineage>
</organism>
<dbReference type="EMBL" id="JACXWD010000040">
    <property type="protein sequence ID" value="MBD3868694.1"/>
    <property type="molecule type" value="Genomic_DNA"/>
</dbReference>
<evidence type="ECO:0000259" key="8">
    <source>
        <dbReference type="PROSITE" id="PS50110"/>
    </source>
</evidence>
<dbReference type="GO" id="GO:0000160">
    <property type="term" value="P:phosphorelay signal transduction system"/>
    <property type="evidence" value="ECO:0007669"/>
    <property type="project" value="InterPro"/>
</dbReference>
<dbReference type="InterPro" id="IPR025944">
    <property type="entry name" value="Sigma_54_int_dom_CS"/>
</dbReference>
<evidence type="ECO:0000256" key="2">
    <source>
        <dbReference type="ARBA" id="ARBA00022840"/>
    </source>
</evidence>
<dbReference type="Gene3D" id="3.40.50.300">
    <property type="entry name" value="P-loop containing nucleotide triphosphate hydrolases"/>
    <property type="match status" value="1"/>
</dbReference>
<dbReference type="InterPro" id="IPR025943">
    <property type="entry name" value="Sigma_54_int_dom_ATP-bd_2"/>
</dbReference>
<dbReference type="Proteomes" id="UP000648239">
    <property type="component" value="Unassembled WGS sequence"/>
</dbReference>
<dbReference type="Gene3D" id="1.10.8.60">
    <property type="match status" value="1"/>
</dbReference>
<dbReference type="PROSITE" id="PS00688">
    <property type="entry name" value="SIGMA54_INTERACT_3"/>
    <property type="match status" value="1"/>
</dbReference>
<dbReference type="SUPFAM" id="SSF52172">
    <property type="entry name" value="CheY-like"/>
    <property type="match status" value="1"/>
</dbReference>
<evidence type="ECO:0000256" key="5">
    <source>
        <dbReference type="ARBA" id="ARBA00023163"/>
    </source>
</evidence>
<dbReference type="PRINTS" id="PR01590">
    <property type="entry name" value="HTHFIS"/>
</dbReference>
<protein>
    <submittedName>
        <fullName evidence="9">Sigma-54-dependent Fis family transcriptional regulator</fullName>
    </submittedName>
</protein>
<accession>A0A8J6Y5R9</accession>
<proteinExistence type="predicted"/>
<evidence type="ECO:0000259" key="7">
    <source>
        <dbReference type="PROSITE" id="PS50045"/>
    </source>
</evidence>
<evidence type="ECO:0000256" key="1">
    <source>
        <dbReference type="ARBA" id="ARBA00022741"/>
    </source>
</evidence>
<evidence type="ECO:0000313" key="10">
    <source>
        <dbReference type="Proteomes" id="UP000648239"/>
    </source>
</evidence>
<dbReference type="SUPFAM" id="SSF52540">
    <property type="entry name" value="P-loop containing nucleoside triphosphate hydrolases"/>
    <property type="match status" value="1"/>
</dbReference>
<dbReference type="GO" id="GO:0006355">
    <property type="term" value="P:regulation of DNA-templated transcription"/>
    <property type="evidence" value="ECO:0007669"/>
    <property type="project" value="InterPro"/>
</dbReference>
<keyword evidence="3" id="KW-0805">Transcription regulation</keyword>
<dbReference type="Pfam" id="PF00158">
    <property type="entry name" value="Sigma54_activat"/>
    <property type="match status" value="1"/>
</dbReference>
<dbReference type="SMART" id="SM00382">
    <property type="entry name" value="AAA"/>
    <property type="match status" value="1"/>
</dbReference>
<keyword evidence="6" id="KW-0597">Phosphoprotein</keyword>
<dbReference type="InterPro" id="IPR058031">
    <property type="entry name" value="AAA_lid_NorR"/>
</dbReference>
<dbReference type="InterPro" id="IPR009057">
    <property type="entry name" value="Homeodomain-like_sf"/>
</dbReference>
<dbReference type="InterPro" id="IPR002197">
    <property type="entry name" value="HTH_Fis"/>
</dbReference>